<proteinExistence type="predicted"/>
<dbReference type="EMBL" id="FOXC01000009">
    <property type="protein sequence ID" value="SFP21654.1"/>
    <property type="molecule type" value="Genomic_DNA"/>
</dbReference>
<protein>
    <submittedName>
        <fullName evidence="2">Uncharacterized protein</fullName>
    </submittedName>
</protein>
<dbReference type="Proteomes" id="UP000242243">
    <property type="component" value="Unassembled WGS sequence"/>
</dbReference>
<sequence>MTKTLQEVLMEYPNQQQFLNRKVHVKGTKNGEIVFNDYCQVTGTIEPNYSRLTITWPFDNILPVNYRDYYSPKKLVEFKYFEKEDKVQMSGDYNGSYIVEVQLPSRD</sequence>
<dbReference type="AlphaFoldDB" id="A0A1I5NIP4"/>
<evidence type="ECO:0000313" key="4">
    <source>
        <dbReference type="Proteomes" id="UP000321547"/>
    </source>
</evidence>
<gene>
    <name evidence="1" type="ORF">HHA03_08880</name>
    <name evidence="2" type="ORF">SAMN05421839_10969</name>
</gene>
<name>A0A1I5NIP4_9BACI</name>
<dbReference type="RefSeq" id="WP_089831087.1">
    <property type="nucleotide sequence ID" value="NZ_BJWI01000008.1"/>
</dbReference>
<evidence type="ECO:0000313" key="1">
    <source>
        <dbReference type="EMBL" id="GEM01356.1"/>
    </source>
</evidence>
<keyword evidence="4" id="KW-1185">Reference proteome</keyword>
<dbReference type="STRING" id="306540.SAMN05421839_10969"/>
<reference evidence="2 3" key="1">
    <citation type="submission" date="2016-10" db="EMBL/GenBank/DDBJ databases">
        <authorList>
            <person name="de Groot N.N."/>
        </authorList>
    </citation>
    <scope>NUCLEOTIDE SEQUENCE [LARGE SCALE GENOMIC DNA]</scope>
    <source>
        <strain evidence="2 3">DSM 17073</strain>
    </source>
</reference>
<evidence type="ECO:0000313" key="3">
    <source>
        <dbReference type="Proteomes" id="UP000242243"/>
    </source>
</evidence>
<evidence type="ECO:0000313" key="2">
    <source>
        <dbReference type="EMBL" id="SFP21654.1"/>
    </source>
</evidence>
<dbReference type="Proteomes" id="UP000321547">
    <property type="component" value="Unassembled WGS sequence"/>
</dbReference>
<accession>A0A1I5NIP4</accession>
<organism evidence="2 3">
    <name type="scientific">Halolactibacillus halophilus</name>
    <dbReference type="NCBI Taxonomy" id="306540"/>
    <lineage>
        <taxon>Bacteria</taxon>
        <taxon>Bacillati</taxon>
        <taxon>Bacillota</taxon>
        <taxon>Bacilli</taxon>
        <taxon>Bacillales</taxon>
        <taxon>Bacillaceae</taxon>
        <taxon>Halolactibacillus</taxon>
    </lineage>
</organism>
<dbReference type="EMBL" id="BJWI01000008">
    <property type="protein sequence ID" value="GEM01356.1"/>
    <property type="molecule type" value="Genomic_DNA"/>
</dbReference>
<reference evidence="1 4" key="2">
    <citation type="submission" date="2019-07" db="EMBL/GenBank/DDBJ databases">
        <title>Whole genome shotgun sequence of Halolactibacillus halophilus NBRC 100868.</title>
        <authorList>
            <person name="Hosoyama A."/>
            <person name="Uohara A."/>
            <person name="Ohji S."/>
            <person name="Ichikawa N."/>
        </authorList>
    </citation>
    <scope>NUCLEOTIDE SEQUENCE [LARGE SCALE GENOMIC DNA]</scope>
    <source>
        <strain evidence="1 4">NBRC 100868</strain>
    </source>
</reference>